<evidence type="ECO:0000313" key="2">
    <source>
        <dbReference type="Proteomes" id="UP001267878"/>
    </source>
</evidence>
<dbReference type="PANTHER" id="PTHR38436">
    <property type="entry name" value="POLYKETIDE CYCLASE SNOAL-LIKE DOMAIN"/>
    <property type="match status" value="1"/>
</dbReference>
<gene>
    <name evidence="1" type="ORF">J2X04_001302</name>
</gene>
<dbReference type="InterPro" id="IPR009959">
    <property type="entry name" value="Cyclase_SnoaL-like"/>
</dbReference>
<keyword evidence="2" id="KW-1185">Reference proteome</keyword>
<comment type="caution">
    <text evidence="1">The sequence shown here is derived from an EMBL/GenBank/DDBJ whole genome shotgun (WGS) entry which is preliminary data.</text>
</comment>
<reference evidence="1 2" key="1">
    <citation type="submission" date="2023-07" db="EMBL/GenBank/DDBJ databases">
        <title>Sorghum-associated microbial communities from plants grown in Nebraska, USA.</title>
        <authorList>
            <person name="Schachtman D."/>
        </authorList>
    </citation>
    <scope>NUCLEOTIDE SEQUENCE [LARGE SCALE GENOMIC DNA]</scope>
    <source>
        <strain evidence="1 2">BE187</strain>
    </source>
</reference>
<name>A0ABU1VNM4_9GAMM</name>
<accession>A0ABU1VNM4</accession>
<sequence length="142" mass="16042">MSAHESDNRQRAAIWYEAFSKHDPDLLGTVLADDWYETPSAERGGKQTAMNLLVSLTSVFPDFDIEVQDMIQEGNKVVVRSHITGTHIHPFLGFPARKGKLSIQAIDIHEFKDGKIVHTWHSEDWMTGLRQLGVLPSEPPHD</sequence>
<dbReference type="SUPFAM" id="SSF54427">
    <property type="entry name" value="NTF2-like"/>
    <property type="match status" value="1"/>
</dbReference>
<dbReference type="EMBL" id="JAVDVW010000001">
    <property type="protein sequence ID" value="MDR7098955.1"/>
    <property type="molecule type" value="Genomic_DNA"/>
</dbReference>
<dbReference type="InterPro" id="IPR032710">
    <property type="entry name" value="NTF2-like_dom_sf"/>
</dbReference>
<organism evidence="1 2">
    <name type="scientific">Agrilutibacter niabensis</name>
    <dbReference type="NCBI Taxonomy" id="380628"/>
    <lineage>
        <taxon>Bacteria</taxon>
        <taxon>Pseudomonadati</taxon>
        <taxon>Pseudomonadota</taxon>
        <taxon>Gammaproteobacteria</taxon>
        <taxon>Lysobacterales</taxon>
        <taxon>Lysobacteraceae</taxon>
        <taxon>Agrilutibacter</taxon>
    </lineage>
</organism>
<protein>
    <submittedName>
        <fullName evidence="1">Steroid delta-isomerase-like uncharacterized protein</fullName>
    </submittedName>
</protein>
<dbReference type="Pfam" id="PF07366">
    <property type="entry name" value="SnoaL"/>
    <property type="match status" value="1"/>
</dbReference>
<dbReference type="Proteomes" id="UP001267878">
    <property type="component" value="Unassembled WGS sequence"/>
</dbReference>
<proteinExistence type="predicted"/>
<evidence type="ECO:0000313" key="1">
    <source>
        <dbReference type="EMBL" id="MDR7098955.1"/>
    </source>
</evidence>
<dbReference type="PANTHER" id="PTHR38436:SF1">
    <property type="entry name" value="ESTER CYCLASE"/>
    <property type="match status" value="1"/>
</dbReference>
<dbReference type="Gene3D" id="3.10.450.50">
    <property type="match status" value="1"/>
</dbReference>
<dbReference type="RefSeq" id="WP_310053080.1">
    <property type="nucleotide sequence ID" value="NZ_JAVDVW010000001.1"/>
</dbReference>